<dbReference type="InterPro" id="IPR001926">
    <property type="entry name" value="TrpB-like_PALP"/>
</dbReference>
<evidence type="ECO:0000256" key="4">
    <source>
        <dbReference type="ARBA" id="ARBA00010869"/>
    </source>
</evidence>
<evidence type="ECO:0000256" key="5">
    <source>
        <dbReference type="ARBA" id="ARBA00022605"/>
    </source>
</evidence>
<name>A0A838YHE1_9GAMM</name>
<evidence type="ECO:0000256" key="1">
    <source>
        <dbReference type="ARBA" id="ARBA00001274"/>
    </source>
</evidence>
<dbReference type="PANTHER" id="PTHR48078:SF11">
    <property type="entry name" value="THREONINE DEHYDRATASE, MITOCHONDRIAL"/>
    <property type="match status" value="1"/>
</dbReference>
<keyword evidence="8 11" id="KW-0663">Pyridoxal phosphate</keyword>
<dbReference type="CDD" id="cd04907">
    <property type="entry name" value="ACT_ThrD-I_2"/>
    <property type="match status" value="1"/>
</dbReference>
<keyword evidence="5 11" id="KW-0028">Amino-acid biosynthesis</keyword>
<evidence type="ECO:0000256" key="2">
    <source>
        <dbReference type="ARBA" id="ARBA00001933"/>
    </source>
</evidence>
<evidence type="ECO:0000313" key="14">
    <source>
        <dbReference type="Proteomes" id="UP000585327"/>
    </source>
</evidence>
<evidence type="ECO:0000256" key="8">
    <source>
        <dbReference type="ARBA" id="ARBA00022898"/>
    </source>
</evidence>
<comment type="function">
    <text evidence="11">Catalyzes the anaerobic formation of alpha-ketobutyrate and ammonia from threonine in a two-step reaction. The first step involved a dehydration of threonine and a production of enamine intermediates (aminocrotonate), which tautomerizes to its imine form (iminobutyrate). Both intermediates are unstable and short-lived. The second step is the nonenzymatic hydrolysis of the enamine/imine intermediates to form 2-ketobutyrate and free ammonia. In the low water environment of the cell, the second step is accelerated by RidA.</text>
</comment>
<dbReference type="AlphaFoldDB" id="A0A838YHE1"/>
<keyword evidence="7" id="KW-0677">Repeat</keyword>
<dbReference type="Pfam" id="PF00291">
    <property type="entry name" value="PALP"/>
    <property type="match status" value="1"/>
</dbReference>
<dbReference type="FunFam" id="3.40.50.1100:FF:000005">
    <property type="entry name" value="Threonine dehydratase catabolic"/>
    <property type="match status" value="1"/>
</dbReference>
<reference evidence="13 14" key="1">
    <citation type="submission" date="2020-06" db="EMBL/GenBank/DDBJ databases">
        <title>Dysbiosis in marine aquaculture revealed through microbiome analysis: reverse ecology for environmental sustainability.</title>
        <authorList>
            <person name="Haro-Moreno J.M."/>
            <person name="Coutinho F.H."/>
            <person name="Zaragoza-Solas A."/>
            <person name="Picazo A."/>
            <person name="Almagro-Moreno S."/>
            <person name="Lopez-Perez M."/>
        </authorList>
    </citation>
    <scope>NUCLEOTIDE SEQUENCE [LARGE SCALE GENOMIC DNA]</scope>
    <source>
        <strain evidence="13">MCMED-G42</strain>
    </source>
</reference>
<comment type="similarity">
    <text evidence="4 11">Belongs to the serine/threonine dehydratase family.</text>
</comment>
<dbReference type="InterPro" id="IPR038110">
    <property type="entry name" value="TD_ACT-like_sf"/>
</dbReference>
<dbReference type="InterPro" id="IPR005787">
    <property type="entry name" value="Thr_deHydtase_biosynth"/>
</dbReference>
<dbReference type="Proteomes" id="UP000585327">
    <property type="component" value="Unassembled WGS sequence"/>
</dbReference>
<keyword evidence="6 11" id="KW-0412">Isoleucine biosynthesis</keyword>
<dbReference type="GO" id="GO:0009097">
    <property type="term" value="P:isoleucine biosynthetic process"/>
    <property type="evidence" value="ECO:0007669"/>
    <property type="project" value="UniProtKB-UniRule"/>
</dbReference>
<comment type="caution">
    <text evidence="13">The sequence shown here is derived from an EMBL/GenBank/DDBJ whole genome shotgun (WGS) entry which is preliminary data.</text>
</comment>
<dbReference type="NCBIfam" id="TIGR01124">
    <property type="entry name" value="ilvA_2Cterm"/>
    <property type="match status" value="1"/>
</dbReference>
<evidence type="ECO:0000259" key="12">
    <source>
        <dbReference type="PROSITE" id="PS51672"/>
    </source>
</evidence>
<comment type="subunit">
    <text evidence="11">Homotetramer.</text>
</comment>
<feature type="domain" description="ACT-like" evidence="12">
    <location>
        <begin position="338"/>
        <end position="409"/>
    </location>
</feature>
<dbReference type="GO" id="GO:0004794">
    <property type="term" value="F:threonine deaminase activity"/>
    <property type="evidence" value="ECO:0007669"/>
    <property type="project" value="UniProtKB-UniRule"/>
</dbReference>
<keyword evidence="10 11" id="KW-0100">Branched-chain amino acid biosynthesis</keyword>
<dbReference type="InterPro" id="IPR036052">
    <property type="entry name" value="TrpB-like_PALP_sf"/>
</dbReference>
<evidence type="ECO:0000313" key="13">
    <source>
        <dbReference type="EMBL" id="MBA4724357.1"/>
    </source>
</evidence>
<evidence type="ECO:0000256" key="7">
    <source>
        <dbReference type="ARBA" id="ARBA00022737"/>
    </source>
</evidence>
<dbReference type="GO" id="GO:0006567">
    <property type="term" value="P:L-threonine catabolic process"/>
    <property type="evidence" value="ECO:0007669"/>
    <property type="project" value="TreeGrafter"/>
</dbReference>
<dbReference type="SUPFAM" id="SSF53686">
    <property type="entry name" value="Tryptophan synthase beta subunit-like PLP-dependent enzymes"/>
    <property type="match status" value="1"/>
</dbReference>
<comment type="catalytic activity">
    <reaction evidence="1 11">
        <text>L-threonine = 2-oxobutanoate + NH4(+)</text>
        <dbReference type="Rhea" id="RHEA:22108"/>
        <dbReference type="ChEBI" id="CHEBI:16763"/>
        <dbReference type="ChEBI" id="CHEBI:28938"/>
        <dbReference type="ChEBI" id="CHEBI:57926"/>
        <dbReference type="EC" id="4.3.1.19"/>
    </reaction>
</comment>
<dbReference type="NCBIfam" id="NF006674">
    <property type="entry name" value="PRK09224.1"/>
    <property type="match status" value="1"/>
</dbReference>
<dbReference type="InterPro" id="IPR001721">
    <property type="entry name" value="TD_ACT-like"/>
</dbReference>
<dbReference type="GO" id="GO:0006565">
    <property type="term" value="P:L-serine catabolic process"/>
    <property type="evidence" value="ECO:0007669"/>
    <property type="project" value="TreeGrafter"/>
</dbReference>
<dbReference type="UniPathway" id="UPA00047">
    <property type="reaction ID" value="UER00054"/>
</dbReference>
<dbReference type="InterPro" id="IPR045865">
    <property type="entry name" value="ACT-like_dom_sf"/>
</dbReference>
<keyword evidence="9 11" id="KW-0456">Lyase</keyword>
<evidence type="ECO:0000256" key="10">
    <source>
        <dbReference type="ARBA" id="ARBA00023304"/>
    </source>
</evidence>
<proteinExistence type="inferred from homology"/>
<gene>
    <name evidence="11 13" type="primary">ilvA</name>
    <name evidence="13" type="ORF">H2021_03970</name>
</gene>
<dbReference type="InterPro" id="IPR050147">
    <property type="entry name" value="Ser/Thr_Dehydratase"/>
</dbReference>
<dbReference type="PROSITE" id="PS51672">
    <property type="entry name" value="ACT_LIKE"/>
    <property type="match status" value="2"/>
</dbReference>
<comment type="pathway">
    <text evidence="3 11">Amino-acid biosynthesis; L-isoleucine biosynthesis; 2-oxobutanoate from L-threonine: step 1/1.</text>
</comment>
<evidence type="ECO:0000256" key="6">
    <source>
        <dbReference type="ARBA" id="ARBA00022624"/>
    </source>
</evidence>
<organism evidence="13 14">
    <name type="scientific">SAR86 cluster bacterium</name>
    <dbReference type="NCBI Taxonomy" id="2030880"/>
    <lineage>
        <taxon>Bacteria</taxon>
        <taxon>Pseudomonadati</taxon>
        <taxon>Pseudomonadota</taxon>
        <taxon>Gammaproteobacteria</taxon>
        <taxon>SAR86 cluster</taxon>
    </lineage>
</organism>
<sequence length="516" mass="57233">MRIKIKKTGSYNSSKKYIDLIEKASVYDIAINSPITFAPNISQKEKNKIFLKREDLQPVFSFKNRGAYNKIVNLTSKQKNAGVIAASAGNHAQGVAVSCKKLKINCLIVMPITTPEIKVKAVKRHGAKVLLHGDNYDAAVKEAKKIAKSKNFAFVHPFDDKYTIAGQGTIGKEILESDQELDVVFVPVGGGGLLAGVSAWISQKAKKVKLIGVEVEDSACLAEAIKANKRVRLKEVGLFADGVAVEQVGKNNFDVIKECVDEVITVSVDEVCAAVKDIFEDTRVLSEPAGALALAGLKTYSKKVKGKNLLAISSGANVNFQRLSFIVERSELGEDREKILSIQIPEKPGSFIRLAKMFGNFQISEFNYRKSSSSLAYVLVGIRTNTDASYEALKKRLKKQKYTFDDLTKNEISNDHLRHMVGGRINHSLNPNIKERIFSTEFPERPRALLSFLESFGNKWNISLFHYRNLGSAFGKVLIGIEDGEKNTSKLIKQLGKTKVSFSEETENKAYKKYLR</sequence>
<dbReference type="PANTHER" id="PTHR48078">
    <property type="entry name" value="THREONINE DEHYDRATASE, MITOCHONDRIAL-RELATED"/>
    <property type="match status" value="1"/>
</dbReference>
<dbReference type="CDD" id="cd01562">
    <property type="entry name" value="Thr-dehyd"/>
    <property type="match status" value="1"/>
</dbReference>
<dbReference type="Gene3D" id="3.40.1020.10">
    <property type="entry name" value="Biosynthetic Threonine Deaminase, Domain 3"/>
    <property type="match status" value="1"/>
</dbReference>
<protein>
    <recommendedName>
        <fullName evidence="11">L-threonine dehydratase</fullName>
        <ecNumber evidence="11">4.3.1.19</ecNumber>
    </recommendedName>
    <alternativeName>
        <fullName evidence="11">Threonine deaminase</fullName>
    </alternativeName>
</protein>
<dbReference type="GO" id="GO:0003941">
    <property type="term" value="F:L-serine ammonia-lyase activity"/>
    <property type="evidence" value="ECO:0007669"/>
    <property type="project" value="TreeGrafter"/>
</dbReference>
<dbReference type="EMBL" id="JACETM010000051">
    <property type="protein sequence ID" value="MBA4724357.1"/>
    <property type="molecule type" value="Genomic_DNA"/>
</dbReference>
<dbReference type="SUPFAM" id="SSF55021">
    <property type="entry name" value="ACT-like"/>
    <property type="match status" value="2"/>
</dbReference>
<dbReference type="Gene3D" id="3.40.50.1100">
    <property type="match status" value="2"/>
</dbReference>
<dbReference type="Pfam" id="PF00585">
    <property type="entry name" value="Thr_dehydrat_C"/>
    <property type="match status" value="2"/>
</dbReference>
<evidence type="ECO:0000256" key="9">
    <source>
        <dbReference type="ARBA" id="ARBA00023239"/>
    </source>
</evidence>
<accession>A0A838YHE1</accession>
<comment type="cofactor">
    <cofactor evidence="2 11">
        <name>pyridoxal 5'-phosphate</name>
        <dbReference type="ChEBI" id="CHEBI:597326"/>
    </cofactor>
</comment>
<feature type="domain" description="ACT-like" evidence="12">
    <location>
        <begin position="436"/>
        <end position="507"/>
    </location>
</feature>
<evidence type="ECO:0000256" key="11">
    <source>
        <dbReference type="RuleBase" id="RU362012"/>
    </source>
</evidence>
<dbReference type="EC" id="4.3.1.19" evidence="11"/>
<evidence type="ECO:0000256" key="3">
    <source>
        <dbReference type="ARBA" id="ARBA00004810"/>
    </source>
</evidence>